<protein>
    <submittedName>
        <fullName evidence="3">Short-chain dehydrogenase/reductase SDR</fullName>
    </submittedName>
</protein>
<evidence type="ECO:0000313" key="4">
    <source>
        <dbReference type="Proteomes" id="UP000092598"/>
    </source>
</evidence>
<dbReference type="GO" id="GO:0016491">
    <property type="term" value="F:oxidoreductase activity"/>
    <property type="evidence" value="ECO:0007669"/>
    <property type="project" value="UniProtKB-KW"/>
</dbReference>
<dbReference type="Proteomes" id="UP000092598">
    <property type="component" value="Chromosome"/>
</dbReference>
<evidence type="ECO:0000256" key="2">
    <source>
        <dbReference type="ARBA" id="ARBA00023002"/>
    </source>
</evidence>
<reference evidence="3 4" key="1">
    <citation type="submission" date="2016-07" db="EMBL/GenBank/DDBJ databases">
        <title>Enhancement of antibiotic productionsby engineered nitrateutilization in actinobacteria.</title>
        <authorList>
            <person name="Meng S.C."/>
        </authorList>
    </citation>
    <scope>NUCLEOTIDE SEQUENCE [LARGE SCALE GENOMIC DNA]</scope>
    <source>
        <strain evidence="3 4">NRRL 2936</strain>
    </source>
</reference>
<evidence type="ECO:0000313" key="3">
    <source>
        <dbReference type="EMBL" id="ANS65290.1"/>
    </source>
</evidence>
<keyword evidence="4" id="KW-1185">Reference proteome</keyword>
<dbReference type="SUPFAM" id="SSF51735">
    <property type="entry name" value="NAD(P)-binding Rossmann-fold domains"/>
    <property type="match status" value="1"/>
</dbReference>
<dbReference type="KEGG" id="sls:SLINC_3066"/>
<keyword evidence="2" id="KW-0560">Oxidoreductase</keyword>
<comment type="similarity">
    <text evidence="1">Belongs to the short-chain dehydrogenases/reductases (SDR) family.</text>
</comment>
<dbReference type="InterPro" id="IPR036291">
    <property type="entry name" value="NAD(P)-bd_dom_sf"/>
</dbReference>
<name>A0A1B1M9H9_STRLN</name>
<dbReference type="STRING" id="1915.SLINC_3066"/>
<accession>A0A1B1M9H9</accession>
<dbReference type="AlphaFoldDB" id="A0A1B1M9H9"/>
<proteinExistence type="inferred from homology"/>
<dbReference type="EMBL" id="CP016438">
    <property type="protein sequence ID" value="ANS65290.1"/>
    <property type="molecule type" value="Genomic_DNA"/>
</dbReference>
<dbReference type="PANTHER" id="PTHR43669:SF8">
    <property type="entry name" value="SHORT-CHAIN TYPE DEHYDROGENASE_REDUCTASE-RELATED"/>
    <property type="match status" value="1"/>
</dbReference>
<dbReference type="PANTHER" id="PTHR43669">
    <property type="entry name" value="5-KETO-D-GLUCONATE 5-REDUCTASE"/>
    <property type="match status" value="1"/>
</dbReference>
<sequence length="267" mass="27399">MDVPFDVRLTSQEFTMLLTDRTAVIYGAGGSIGGAVARAFAEEGARVHLVGRTRQTLQAAAAGLKGAEVAVVDALDEAAVEDHLARVGDVDISFNLVSRGDVQGTPLTDLAVDDFLRPVINGARANFITARAAGRRMAERGSGVLLTLNSASAHGSPMMGGTGPADAAVDTLVRNLAAELGPRGVRAVGLWAAGVPETLTHEKLAAVDPAISEAAVQGILDHLAGMRMTRRSPTLAEVVATAVFLASDHAAGITGTFVNVTGGMVAR</sequence>
<gene>
    <name evidence="3" type="ORF">SLINC_3066</name>
</gene>
<dbReference type="InterPro" id="IPR002347">
    <property type="entry name" value="SDR_fam"/>
</dbReference>
<dbReference type="PATRIC" id="fig|1915.4.peg.3373"/>
<dbReference type="PRINTS" id="PR00081">
    <property type="entry name" value="GDHRDH"/>
</dbReference>
<evidence type="ECO:0000256" key="1">
    <source>
        <dbReference type="ARBA" id="ARBA00006484"/>
    </source>
</evidence>
<dbReference type="Pfam" id="PF13561">
    <property type="entry name" value="adh_short_C2"/>
    <property type="match status" value="1"/>
</dbReference>
<organism evidence="3 4">
    <name type="scientific">Streptomyces lincolnensis</name>
    <dbReference type="NCBI Taxonomy" id="1915"/>
    <lineage>
        <taxon>Bacteria</taxon>
        <taxon>Bacillati</taxon>
        <taxon>Actinomycetota</taxon>
        <taxon>Actinomycetes</taxon>
        <taxon>Kitasatosporales</taxon>
        <taxon>Streptomycetaceae</taxon>
        <taxon>Streptomyces</taxon>
    </lineage>
</organism>
<dbReference type="Gene3D" id="3.40.50.720">
    <property type="entry name" value="NAD(P)-binding Rossmann-like Domain"/>
    <property type="match status" value="1"/>
</dbReference>
<dbReference type="CDD" id="cd05233">
    <property type="entry name" value="SDR_c"/>
    <property type="match status" value="1"/>
</dbReference>